<dbReference type="InterPro" id="IPR030931">
    <property type="entry name" value="Group_II_RT_mat"/>
</dbReference>
<dbReference type="Pfam" id="PF01844">
    <property type="entry name" value="HNH"/>
    <property type="match status" value="1"/>
</dbReference>
<name>A0A375B8I6_9BURK</name>
<dbReference type="GO" id="GO:0003964">
    <property type="term" value="F:RNA-directed DNA polymerase activity"/>
    <property type="evidence" value="ECO:0007669"/>
    <property type="project" value="UniProtKB-KW"/>
</dbReference>
<evidence type="ECO:0000259" key="2">
    <source>
        <dbReference type="PROSITE" id="PS50878"/>
    </source>
</evidence>
<dbReference type="SUPFAM" id="SSF56672">
    <property type="entry name" value="DNA/RNA polymerases"/>
    <property type="match status" value="1"/>
</dbReference>
<dbReference type="PROSITE" id="PS50878">
    <property type="entry name" value="RT_POL"/>
    <property type="match status" value="1"/>
</dbReference>
<dbReference type="InterPro" id="IPR051083">
    <property type="entry name" value="GrpII_Intron_Splice-Mob/Def"/>
</dbReference>
<comment type="similarity">
    <text evidence="1">Belongs to the bacterial reverse transcriptase family.</text>
</comment>
<sequence length="574" mass="66027">MEALIREDESAPSGVPQKWGDIDWRRIERNVRVMQIRIAKATQEEDWRRVKALQRSLTRSFSAKASAVRRVTMNQGARTAGVDRVTWETPEVRWEAIGQLKRRGYRPLPLRRVYIPKVNGKKRPLGIPTMLDRAMQALYLLALEPVSEGTSDPNSYGFRINRSTADAMSQLFASLSQKVSAQWVLEADIKGCFDHISHDWLERNVPMDKAILRKWLKAGVVFQGQFQATDAGTPQGGIISPTLANVALNGLEQQLTTALKAKLGAHNLRRHKVNVVRYADDFVITGNTPEVLEYEVKPWVEQFLAVRGLTLSTEKTRIVNIAEGFDFLGWNFRKYSGKLLIKPSKKNAQAFYRKVKGVISAMKGRKQEDLIRLLNPMLRGWAQYHSPAVAKAMFTRMERMVFQALWRWAKRRHRGKNADWVRKRYFVTIGNRNWVFGTTTVDKKGNPFWLELYPLAGTPIRRHAKVKGEFNPFDPVWEMYGEKLRQERMLQSMSHRKQWIRLYMSQRGLCALCQCKMTKETGWDDHHIVPRVLGGSDALGNRVLVHPGCHVQVHHHGKTVVKPVFDLFDHFVEA</sequence>
<dbReference type="CDD" id="cd00085">
    <property type="entry name" value="HNHc"/>
    <property type="match status" value="1"/>
</dbReference>
<evidence type="ECO:0000313" key="3">
    <source>
        <dbReference type="EMBL" id="SOY39978.1"/>
    </source>
</evidence>
<comment type="caution">
    <text evidence="3">The sequence shown here is derived from an EMBL/GenBank/DDBJ whole genome shotgun (WGS) entry which is preliminary data.</text>
</comment>
<dbReference type="InterPro" id="IPR013597">
    <property type="entry name" value="Mat_intron_G2"/>
</dbReference>
<feature type="domain" description="Reverse transcriptase" evidence="2">
    <location>
        <begin position="96"/>
        <end position="332"/>
    </location>
</feature>
<keyword evidence="3" id="KW-0808">Transferase</keyword>
<evidence type="ECO:0000256" key="1">
    <source>
        <dbReference type="ARBA" id="ARBA00034120"/>
    </source>
</evidence>
<dbReference type="Gene3D" id="1.10.30.50">
    <property type="match status" value="1"/>
</dbReference>
<dbReference type="Pfam" id="PF13655">
    <property type="entry name" value="RVT_N"/>
    <property type="match status" value="1"/>
</dbReference>
<dbReference type="EMBL" id="OFSP01000001">
    <property type="protein sequence ID" value="SOY39978.1"/>
    <property type="molecule type" value="Genomic_DNA"/>
</dbReference>
<protein>
    <submittedName>
        <fullName evidence="3">RNA-directed DNA polymerase (Reverse transcriptase Retron-type)</fullName>
    </submittedName>
</protein>
<keyword evidence="3" id="KW-0695">RNA-directed DNA polymerase</keyword>
<dbReference type="CDD" id="cd01651">
    <property type="entry name" value="RT_G2_intron"/>
    <property type="match status" value="1"/>
</dbReference>
<dbReference type="GO" id="GO:0008270">
    <property type="term" value="F:zinc ion binding"/>
    <property type="evidence" value="ECO:0007669"/>
    <property type="project" value="InterPro"/>
</dbReference>
<accession>A0A375B8I6</accession>
<dbReference type="GO" id="GO:0004519">
    <property type="term" value="F:endonuclease activity"/>
    <property type="evidence" value="ECO:0007669"/>
    <property type="project" value="InterPro"/>
</dbReference>
<dbReference type="InterPro" id="IPR000477">
    <property type="entry name" value="RT_dom"/>
</dbReference>
<dbReference type="InterPro" id="IPR002711">
    <property type="entry name" value="HNH"/>
</dbReference>
<dbReference type="PANTHER" id="PTHR34047:SF8">
    <property type="entry name" value="PROTEIN YKFC"/>
    <property type="match status" value="1"/>
</dbReference>
<dbReference type="NCBIfam" id="TIGR04416">
    <property type="entry name" value="group_II_RT_mat"/>
    <property type="match status" value="1"/>
</dbReference>
<organism evidence="3">
    <name type="scientific">Cupriavidus taiwanensis</name>
    <dbReference type="NCBI Taxonomy" id="164546"/>
    <lineage>
        <taxon>Bacteria</taxon>
        <taxon>Pseudomonadati</taxon>
        <taxon>Pseudomonadota</taxon>
        <taxon>Betaproteobacteria</taxon>
        <taxon>Burkholderiales</taxon>
        <taxon>Burkholderiaceae</taxon>
        <taxon>Cupriavidus</taxon>
    </lineage>
</organism>
<dbReference type="GO" id="GO:0003676">
    <property type="term" value="F:nucleic acid binding"/>
    <property type="evidence" value="ECO:0007669"/>
    <property type="project" value="InterPro"/>
</dbReference>
<dbReference type="InterPro" id="IPR003615">
    <property type="entry name" value="HNH_nuc"/>
</dbReference>
<dbReference type="AlphaFoldDB" id="A0A375B8I6"/>
<reference evidence="3" key="1">
    <citation type="submission" date="2018-01" db="EMBL/GenBank/DDBJ databases">
        <authorList>
            <person name="Clerissi C."/>
        </authorList>
    </citation>
    <scope>NUCLEOTIDE SEQUENCE</scope>
    <source>
        <strain evidence="3">Cupriavidus taiwanensis STM 3521</strain>
    </source>
</reference>
<dbReference type="Pfam" id="PF08388">
    <property type="entry name" value="GIIM"/>
    <property type="match status" value="1"/>
</dbReference>
<dbReference type="Proteomes" id="UP000256297">
    <property type="component" value="Chromosome CBM2589_b"/>
</dbReference>
<dbReference type="Pfam" id="PF00078">
    <property type="entry name" value="RVT_1"/>
    <property type="match status" value="1"/>
</dbReference>
<dbReference type="PANTHER" id="PTHR34047">
    <property type="entry name" value="NUCLEAR INTRON MATURASE 1, MITOCHONDRIAL-RELATED"/>
    <property type="match status" value="1"/>
</dbReference>
<dbReference type="InterPro" id="IPR025960">
    <property type="entry name" value="RVT_N"/>
</dbReference>
<proteinExistence type="inferred from homology"/>
<gene>
    <name evidence="3" type="ORF">CBM2589_B10259</name>
</gene>
<dbReference type="RefSeq" id="WP_116338265.1">
    <property type="nucleotide sequence ID" value="NZ_LT976856.1"/>
</dbReference>
<keyword evidence="3" id="KW-0548">Nucleotidyltransferase</keyword>
<dbReference type="SMART" id="SM00507">
    <property type="entry name" value="HNHc"/>
    <property type="match status" value="1"/>
</dbReference>
<dbReference type="InterPro" id="IPR043502">
    <property type="entry name" value="DNA/RNA_pol_sf"/>
</dbReference>